<feature type="transmembrane region" description="Helical" evidence="2">
    <location>
        <begin position="6"/>
        <end position="28"/>
    </location>
</feature>
<organism evidence="3">
    <name type="scientific">Petromyces alliaceus</name>
    <name type="common">Aspergillus alliaceus</name>
    <dbReference type="NCBI Taxonomy" id="209559"/>
    <lineage>
        <taxon>Eukaryota</taxon>
        <taxon>Fungi</taxon>
        <taxon>Dikarya</taxon>
        <taxon>Ascomycota</taxon>
        <taxon>Pezizomycotina</taxon>
        <taxon>Eurotiomycetes</taxon>
        <taxon>Eurotiomycetidae</taxon>
        <taxon>Eurotiales</taxon>
        <taxon>Aspergillaceae</taxon>
        <taxon>Aspergillus</taxon>
        <taxon>Aspergillus subgen. Circumdati</taxon>
    </lineage>
</organism>
<protein>
    <submittedName>
        <fullName evidence="3">Uncharacterized protein</fullName>
    </submittedName>
</protein>
<proteinExistence type="predicted"/>
<evidence type="ECO:0000256" key="1">
    <source>
        <dbReference type="SAM" id="MobiDB-lite"/>
    </source>
</evidence>
<feature type="region of interest" description="Disordered" evidence="1">
    <location>
        <begin position="60"/>
        <end position="83"/>
    </location>
</feature>
<name>A0A5N7BSW6_PETAA</name>
<keyword evidence="2" id="KW-1133">Transmembrane helix</keyword>
<evidence type="ECO:0000313" key="3">
    <source>
        <dbReference type="EMBL" id="KAE8384678.1"/>
    </source>
</evidence>
<evidence type="ECO:0000256" key="2">
    <source>
        <dbReference type="SAM" id="Phobius"/>
    </source>
</evidence>
<feature type="compositionally biased region" description="Basic residues" evidence="1">
    <location>
        <begin position="72"/>
        <end position="83"/>
    </location>
</feature>
<dbReference type="EMBL" id="ML735359">
    <property type="protein sequence ID" value="KAE8384678.1"/>
    <property type="molecule type" value="Genomic_DNA"/>
</dbReference>
<dbReference type="Proteomes" id="UP000326877">
    <property type="component" value="Unassembled WGS sequence"/>
</dbReference>
<gene>
    <name evidence="3" type="ORF">BDV23DRAFT_166253</name>
</gene>
<keyword evidence="2" id="KW-0472">Membrane</keyword>
<keyword evidence="2" id="KW-0812">Transmembrane</keyword>
<accession>A0A5N7BSW6</accession>
<sequence>MFQGCLVLYIHSLPIFIGNIVMVLSTVYTGKEKPLALWVWVLRLPRIGIVSRQSDHIPLSRREDGSANRSVRSVRTKKRQTVE</sequence>
<dbReference type="AlphaFoldDB" id="A0A5N7BSW6"/>
<reference evidence="3" key="1">
    <citation type="submission" date="2019-04" db="EMBL/GenBank/DDBJ databases">
        <title>Friends and foes A comparative genomics studyof 23 Aspergillus species from section Flavi.</title>
        <authorList>
            <consortium name="DOE Joint Genome Institute"/>
            <person name="Kjaerbolling I."/>
            <person name="Vesth T."/>
            <person name="Frisvad J.C."/>
            <person name="Nybo J.L."/>
            <person name="Theobald S."/>
            <person name="Kildgaard S."/>
            <person name="Isbrandt T."/>
            <person name="Kuo A."/>
            <person name="Sato A."/>
            <person name="Lyhne E.K."/>
            <person name="Kogle M.E."/>
            <person name="Wiebenga A."/>
            <person name="Kun R.S."/>
            <person name="Lubbers R.J."/>
            <person name="Makela M.R."/>
            <person name="Barry K."/>
            <person name="Chovatia M."/>
            <person name="Clum A."/>
            <person name="Daum C."/>
            <person name="Haridas S."/>
            <person name="He G."/>
            <person name="LaButti K."/>
            <person name="Lipzen A."/>
            <person name="Mondo S."/>
            <person name="Riley R."/>
            <person name="Salamov A."/>
            <person name="Simmons B.A."/>
            <person name="Magnuson J.K."/>
            <person name="Henrissat B."/>
            <person name="Mortensen U.H."/>
            <person name="Larsen T.O."/>
            <person name="Devries R.P."/>
            <person name="Grigoriev I.V."/>
            <person name="Machida M."/>
            <person name="Baker S.E."/>
            <person name="Andersen M.R."/>
        </authorList>
    </citation>
    <scope>NUCLEOTIDE SEQUENCE [LARGE SCALE GENOMIC DNA]</scope>
    <source>
        <strain evidence="3">IBT 14317</strain>
    </source>
</reference>